<reference evidence="2 3" key="1">
    <citation type="journal article" date="2011" name="Stand. Genomic Sci.">
        <title>Complete Genome Sequence of a thermotolerant sporogenic lactic acid bacterium, Bacillus coagulans strain 36D1.</title>
        <authorList>
            <person name="Rhee M.S."/>
            <person name="Moritz B.E."/>
            <person name="Xie G."/>
            <person name="Glavina Del Rio T."/>
            <person name="Dalin E."/>
            <person name="Tice H."/>
            <person name="Bruce D."/>
            <person name="Goodwin L."/>
            <person name="Chertkov O."/>
            <person name="Brettin T."/>
            <person name="Han C."/>
            <person name="Detter C."/>
            <person name="Pitluck S."/>
            <person name="Land M.L."/>
            <person name="Patel M."/>
            <person name="Ou M."/>
            <person name="Harbrucker R."/>
            <person name="Ingram L.O."/>
            <person name="Shanmugam K.T."/>
        </authorList>
    </citation>
    <scope>NUCLEOTIDE SEQUENCE [LARGE SCALE GENOMIC DNA]</scope>
    <source>
        <strain evidence="2 3">36D1</strain>
    </source>
</reference>
<keyword evidence="1" id="KW-0238">DNA-binding</keyword>
<accession>G2TMM4</accession>
<dbReference type="AlphaFoldDB" id="G2TMM4"/>
<name>G2TMM4_HEYCO</name>
<proteinExistence type="predicted"/>
<dbReference type="GO" id="GO:0003677">
    <property type="term" value="F:DNA binding"/>
    <property type="evidence" value="ECO:0007669"/>
    <property type="project" value="UniProtKB-KW"/>
</dbReference>
<dbReference type="Gene3D" id="1.10.150.130">
    <property type="match status" value="1"/>
</dbReference>
<organism evidence="2 3">
    <name type="scientific">Heyndrickxia coagulans 36D1</name>
    <dbReference type="NCBI Taxonomy" id="345219"/>
    <lineage>
        <taxon>Bacteria</taxon>
        <taxon>Bacillati</taxon>
        <taxon>Bacillota</taxon>
        <taxon>Bacilli</taxon>
        <taxon>Bacillales</taxon>
        <taxon>Bacillaceae</taxon>
        <taxon>Heyndrickxia</taxon>
    </lineage>
</organism>
<protein>
    <submittedName>
        <fullName evidence="2">Integrase domain protein SAM domain protein</fullName>
    </submittedName>
</protein>
<dbReference type="Proteomes" id="UP000009283">
    <property type="component" value="Chromosome"/>
</dbReference>
<evidence type="ECO:0000256" key="1">
    <source>
        <dbReference type="ARBA" id="ARBA00023125"/>
    </source>
</evidence>
<evidence type="ECO:0000313" key="3">
    <source>
        <dbReference type="Proteomes" id="UP000009283"/>
    </source>
</evidence>
<dbReference type="HOGENOM" id="CLU_1811902_0_0_9"/>
<dbReference type="KEGG" id="bag:Bcoa_0292"/>
<sequence length="142" mass="15678">MAKANRNSSPTYSLVLFAPSHSLRMGDFFRKAVKIKYEGHRFKTEAQQTAGLSPSSINTRLKTLRVFFRCLVSEGLLDTNPTHGVTNVPEPQEKITILTPEEMKRLTFRIKGDSQTSATMYWVCPNCKICAPGCCSGCGTAG</sequence>
<gene>
    <name evidence="2" type="ORF">Bcoa_0292</name>
</gene>
<dbReference type="InterPro" id="IPR010998">
    <property type="entry name" value="Integrase_recombinase_N"/>
</dbReference>
<dbReference type="SUPFAM" id="SSF56349">
    <property type="entry name" value="DNA breaking-rejoining enzymes"/>
    <property type="match status" value="1"/>
</dbReference>
<dbReference type="EMBL" id="CP003056">
    <property type="protein sequence ID" value="AEO99515.1"/>
    <property type="molecule type" value="Genomic_DNA"/>
</dbReference>
<dbReference type="InterPro" id="IPR011010">
    <property type="entry name" value="DNA_brk_join_enz"/>
</dbReference>
<evidence type="ECO:0000313" key="2">
    <source>
        <dbReference type="EMBL" id="AEO99515.1"/>
    </source>
</evidence>